<dbReference type="RefSeq" id="WP_173680388.1">
    <property type="nucleotide sequence ID" value="NZ_JAAZWO010000026.1"/>
</dbReference>
<dbReference type="PANTHER" id="PTHR21340">
    <property type="entry name" value="DIADENOSINE 5,5-P1,P4-TETRAPHOSPHATE PYROPHOSPHOHYDROLASE MUTT"/>
    <property type="match status" value="1"/>
</dbReference>
<evidence type="ECO:0000313" key="2">
    <source>
        <dbReference type="EMBL" id="MBC2399341.1"/>
    </source>
</evidence>
<dbReference type="SUPFAM" id="SSF55811">
    <property type="entry name" value="Nudix"/>
    <property type="match status" value="1"/>
</dbReference>
<reference evidence="2 3" key="1">
    <citation type="submission" date="2020-04" db="EMBL/GenBank/DDBJ databases">
        <title>Genomic insights into acetone-butanol-ethanol (ABE) fermentation by sequencing solventogenic clostridia strains.</title>
        <authorList>
            <person name="Brown S."/>
        </authorList>
    </citation>
    <scope>NUCLEOTIDE SEQUENCE [LARGE SCALE GENOMIC DNA]</scope>
    <source>
        <strain evidence="2 3">DJ011</strain>
    </source>
</reference>
<dbReference type="InterPro" id="IPR015797">
    <property type="entry name" value="NUDIX_hydrolase-like_dom_sf"/>
</dbReference>
<keyword evidence="1" id="KW-0378">Hydrolase</keyword>
<dbReference type="AlphaFoldDB" id="A0A923J1K6"/>
<gene>
    <name evidence="2" type="ORF">HGG79_16415</name>
</gene>
<keyword evidence="3" id="KW-1185">Reference proteome</keyword>
<comment type="caution">
    <text evidence="2">The sequence shown here is derived from an EMBL/GenBank/DDBJ whole genome shotgun (WGS) entry which is preliminary data.</text>
</comment>
<dbReference type="Gene3D" id="3.90.79.10">
    <property type="entry name" value="Nucleoside Triphosphate Pyrophosphohydrolase"/>
    <property type="match status" value="2"/>
</dbReference>
<dbReference type="GO" id="GO:0006167">
    <property type="term" value="P:AMP biosynthetic process"/>
    <property type="evidence" value="ECO:0007669"/>
    <property type="project" value="TreeGrafter"/>
</dbReference>
<dbReference type="GO" id="GO:0006754">
    <property type="term" value="P:ATP biosynthetic process"/>
    <property type="evidence" value="ECO:0007669"/>
    <property type="project" value="TreeGrafter"/>
</dbReference>
<dbReference type="InterPro" id="IPR051325">
    <property type="entry name" value="Nudix_hydrolase_domain"/>
</dbReference>
<protein>
    <recommendedName>
        <fullName evidence="4">Nudix hydrolase domain-containing protein</fullName>
    </recommendedName>
</protein>
<organism evidence="2 3">
    <name type="scientific">Clostridium tetanomorphum</name>
    <dbReference type="NCBI Taxonomy" id="1553"/>
    <lineage>
        <taxon>Bacteria</taxon>
        <taxon>Bacillati</taxon>
        <taxon>Bacillota</taxon>
        <taxon>Clostridia</taxon>
        <taxon>Eubacteriales</taxon>
        <taxon>Clostridiaceae</taxon>
        <taxon>Clostridium</taxon>
    </lineage>
</organism>
<dbReference type="Proteomes" id="UP000563151">
    <property type="component" value="Unassembled WGS sequence"/>
</dbReference>
<evidence type="ECO:0000313" key="3">
    <source>
        <dbReference type="Proteomes" id="UP000563151"/>
    </source>
</evidence>
<evidence type="ECO:0008006" key="4">
    <source>
        <dbReference type="Google" id="ProtNLM"/>
    </source>
</evidence>
<name>A0A923J1K6_CLOTT</name>
<dbReference type="GO" id="GO:0004081">
    <property type="term" value="F:bis(5'-nucleosyl)-tetraphosphatase (asymmetrical) activity"/>
    <property type="evidence" value="ECO:0007669"/>
    <property type="project" value="TreeGrafter"/>
</dbReference>
<proteinExistence type="predicted"/>
<sequence length="103" mass="12025">MNYEKSCGAVIYRKVNKKIEFLIVKSRNRGHWGFAKGHVEEGENEKEIIFFLAKIKNGEIHLQEEEIAEYKWTGYELARALLDDIYIQVLEKANSFIGTPTKF</sequence>
<dbReference type="PANTHER" id="PTHR21340:SF0">
    <property type="entry name" value="BIS(5'-NUCLEOSYL)-TETRAPHOSPHATASE [ASYMMETRICAL]"/>
    <property type="match status" value="1"/>
</dbReference>
<dbReference type="EMBL" id="JAAZWO010000026">
    <property type="protein sequence ID" value="MBC2399341.1"/>
    <property type="molecule type" value="Genomic_DNA"/>
</dbReference>
<accession>A0A923J1K6</accession>
<evidence type="ECO:0000256" key="1">
    <source>
        <dbReference type="ARBA" id="ARBA00022801"/>
    </source>
</evidence>